<dbReference type="InterPro" id="IPR017896">
    <property type="entry name" value="4Fe4S_Fe-S-bd"/>
</dbReference>
<dbReference type="EMBL" id="CP003096">
    <property type="protein sequence ID" value="AER67340.1"/>
    <property type="molecule type" value="Genomic_DNA"/>
</dbReference>
<feature type="domain" description="4Fe-4S ferredoxin-type" evidence="6">
    <location>
        <begin position="570"/>
        <end position="597"/>
    </location>
</feature>
<dbReference type="PROSITE" id="PS51379">
    <property type="entry name" value="4FE4S_FER_2"/>
    <property type="match status" value="2"/>
</dbReference>
<dbReference type="Gene3D" id="3.30.70.20">
    <property type="match status" value="1"/>
</dbReference>
<dbReference type="Gene3D" id="1.20.1440.230">
    <property type="entry name" value="NADH-ubiquinone oxidoreductase 51kDa subunit, iron-sulphur binding domain"/>
    <property type="match status" value="1"/>
</dbReference>
<evidence type="ECO:0000256" key="3">
    <source>
        <dbReference type="ARBA" id="ARBA00022723"/>
    </source>
</evidence>
<dbReference type="PROSITE" id="PS00198">
    <property type="entry name" value="4FE4S_FER_1"/>
    <property type="match status" value="1"/>
</dbReference>
<dbReference type="PROSITE" id="PS00645">
    <property type="entry name" value="COMPLEX1_51K_2"/>
    <property type="match status" value="1"/>
</dbReference>
<dbReference type="AlphaFoldDB" id="G7V7T6"/>
<keyword evidence="4" id="KW-0408">Iron</keyword>
<dbReference type="InterPro" id="IPR037207">
    <property type="entry name" value="Nuop51_4Fe4S-bd_sf"/>
</dbReference>
<dbReference type="InterPro" id="IPR037225">
    <property type="entry name" value="Nuo51_FMN-bd_sf"/>
</dbReference>
<keyword evidence="7" id="KW-0560">Oxidoreductase</keyword>
<comment type="similarity">
    <text evidence="1">Belongs to the complex I 51 kDa subunit family.</text>
</comment>
<keyword evidence="3" id="KW-0479">Metal-binding</keyword>
<dbReference type="Gene3D" id="3.10.20.600">
    <property type="match status" value="1"/>
</dbReference>
<keyword evidence="2" id="KW-0004">4Fe-4S</keyword>
<dbReference type="SUPFAM" id="SSF142019">
    <property type="entry name" value="Nqo1 FMN-binding domain-like"/>
    <property type="match status" value="1"/>
</dbReference>
<keyword evidence="5" id="KW-0411">Iron-sulfur</keyword>
<dbReference type="Gene3D" id="3.40.50.11540">
    <property type="entry name" value="NADH-ubiquinone oxidoreductase 51kDa subunit"/>
    <property type="match status" value="1"/>
</dbReference>
<dbReference type="InterPro" id="IPR036249">
    <property type="entry name" value="Thioredoxin-like_sf"/>
</dbReference>
<dbReference type="eggNOG" id="COG1894">
    <property type="taxonomic scope" value="Bacteria"/>
</dbReference>
<gene>
    <name evidence="7" type="ordered locus">Tlie_1618</name>
</gene>
<dbReference type="SUPFAM" id="SSF140490">
    <property type="entry name" value="Nqo1C-terminal domain-like"/>
    <property type="match status" value="1"/>
</dbReference>
<dbReference type="GO" id="GO:0051539">
    <property type="term" value="F:4 iron, 4 sulfur cluster binding"/>
    <property type="evidence" value="ECO:0007669"/>
    <property type="project" value="UniProtKB-KW"/>
</dbReference>
<evidence type="ECO:0000256" key="5">
    <source>
        <dbReference type="ARBA" id="ARBA00023014"/>
    </source>
</evidence>
<feature type="domain" description="4Fe-4S ferredoxin-type" evidence="6">
    <location>
        <begin position="540"/>
        <end position="569"/>
    </location>
</feature>
<dbReference type="Pfam" id="PF01512">
    <property type="entry name" value="Complex1_51K"/>
    <property type="match status" value="1"/>
</dbReference>
<dbReference type="Gene3D" id="3.40.30.10">
    <property type="entry name" value="Glutaredoxin"/>
    <property type="match status" value="1"/>
</dbReference>
<dbReference type="GO" id="GO:0016491">
    <property type="term" value="F:oxidoreductase activity"/>
    <property type="evidence" value="ECO:0007669"/>
    <property type="project" value="UniProtKB-KW"/>
</dbReference>
<dbReference type="KEGG" id="tli:Tlie_1618"/>
<evidence type="ECO:0000313" key="8">
    <source>
        <dbReference type="Proteomes" id="UP000005868"/>
    </source>
</evidence>
<keyword evidence="8" id="KW-1185">Reference proteome</keyword>
<evidence type="ECO:0000256" key="2">
    <source>
        <dbReference type="ARBA" id="ARBA00022485"/>
    </source>
</evidence>
<dbReference type="FunFam" id="1.20.1440.230:FF:000001">
    <property type="entry name" value="Mitochondrial NADH dehydrogenase flavoprotein 1"/>
    <property type="match status" value="1"/>
</dbReference>
<dbReference type="InterPro" id="IPR019575">
    <property type="entry name" value="Nuop51_4Fe4S-bd"/>
</dbReference>
<dbReference type="FunFam" id="3.40.50.11540:FF:000001">
    <property type="entry name" value="NADH dehydrogenase [ubiquinone] flavoprotein 1, mitochondrial"/>
    <property type="match status" value="1"/>
</dbReference>
<dbReference type="InterPro" id="IPR011538">
    <property type="entry name" value="Nuo51_FMN-bd"/>
</dbReference>
<dbReference type="Pfam" id="PF12838">
    <property type="entry name" value="Fer4_7"/>
    <property type="match status" value="1"/>
</dbReference>
<evidence type="ECO:0000313" key="7">
    <source>
        <dbReference type="EMBL" id="AER67340.1"/>
    </source>
</evidence>
<evidence type="ECO:0000256" key="1">
    <source>
        <dbReference type="ARBA" id="ARBA00007523"/>
    </source>
</evidence>
<dbReference type="Proteomes" id="UP000005868">
    <property type="component" value="Chromosome"/>
</dbReference>
<organism evidence="7 8">
    <name type="scientific">Thermovirga lienii (strain ATCC BAA-1197 / DSM 17291 / Cas60314)</name>
    <dbReference type="NCBI Taxonomy" id="580340"/>
    <lineage>
        <taxon>Bacteria</taxon>
        <taxon>Thermotogati</taxon>
        <taxon>Synergistota</taxon>
        <taxon>Synergistia</taxon>
        <taxon>Synergistales</taxon>
        <taxon>Thermovirgaceae</taxon>
        <taxon>Thermovirga</taxon>
    </lineage>
</organism>
<evidence type="ECO:0000259" key="6">
    <source>
        <dbReference type="PROSITE" id="PS51379"/>
    </source>
</evidence>
<dbReference type="GO" id="GO:0046872">
    <property type="term" value="F:metal ion binding"/>
    <property type="evidence" value="ECO:0007669"/>
    <property type="project" value="UniProtKB-KW"/>
</dbReference>
<dbReference type="SMART" id="SM00928">
    <property type="entry name" value="NADH_4Fe-4S"/>
    <property type="match status" value="1"/>
</dbReference>
<dbReference type="EC" id="1.6.99.5" evidence="7"/>
<name>G7V7T6_THELD</name>
<dbReference type="CDD" id="cd02980">
    <property type="entry name" value="TRX_Fd_family"/>
    <property type="match status" value="1"/>
</dbReference>
<dbReference type="HOGENOM" id="CLU_014881_3_2_0"/>
<reference evidence="8" key="1">
    <citation type="submission" date="2011-10" db="EMBL/GenBank/DDBJ databases">
        <title>The complete genome of chromosome of Thermovirga lienii DSM 17291.</title>
        <authorList>
            <consortium name="US DOE Joint Genome Institute (JGI-PGF)"/>
            <person name="Lucas S."/>
            <person name="Copeland A."/>
            <person name="Lapidus A."/>
            <person name="Glavina del Rio T."/>
            <person name="Dalin E."/>
            <person name="Tice H."/>
            <person name="Bruce D."/>
            <person name="Goodwin L."/>
            <person name="Pitluck S."/>
            <person name="Peters L."/>
            <person name="Mikhailova N."/>
            <person name="Saunders E."/>
            <person name="Kyrpides N."/>
            <person name="Mavromatis K."/>
            <person name="Ivanova N."/>
            <person name="Last F.I."/>
            <person name="Brettin T."/>
            <person name="Detter J.C."/>
            <person name="Han C."/>
            <person name="Larimer F."/>
            <person name="Land M."/>
            <person name="Hauser L."/>
            <person name="Markowitz V."/>
            <person name="Cheng J.-F."/>
            <person name="Hugenholtz P."/>
            <person name="Woyke T."/>
            <person name="Wu D."/>
            <person name="Spring S."/>
            <person name="Schroeder M."/>
            <person name="Brambilla E.-M."/>
            <person name="Klenk H.-P."/>
            <person name="Eisen J.A."/>
        </authorList>
    </citation>
    <scope>NUCLEOTIDE SEQUENCE [LARGE SCALE GENOMIC DNA]</scope>
    <source>
        <strain evidence="8">ATCC BAA-1197 / DSM 17291 / Cas60314</strain>
    </source>
</reference>
<reference evidence="7 8" key="2">
    <citation type="journal article" date="2012" name="Stand. Genomic Sci.">
        <title>Genome sequence of the moderately thermophilic, amino-acid-degrading and sulfur-reducing bacterium Thermovirga lienii type strain (Cas60314(T)).</title>
        <authorList>
            <person name="Goker M."/>
            <person name="Saunders E."/>
            <person name="Lapidus A."/>
            <person name="Nolan M."/>
            <person name="Lucas S."/>
            <person name="Hammon N."/>
            <person name="Deshpande S."/>
            <person name="Cheng J.F."/>
            <person name="Han C."/>
            <person name="Tapia R."/>
            <person name="Goodwin L.A."/>
            <person name="Pitluck S."/>
            <person name="Liolios K."/>
            <person name="Mavromatis K."/>
            <person name="Pagani I."/>
            <person name="Ivanova N."/>
            <person name="Mikhailova N."/>
            <person name="Pati A."/>
            <person name="Chen A."/>
            <person name="Palaniappan K."/>
            <person name="Land M."/>
            <person name="Chang Y.J."/>
            <person name="Jeffries C.D."/>
            <person name="Brambilla E.M."/>
            <person name="Rohde M."/>
            <person name="Spring S."/>
            <person name="Detter J.C."/>
            <person name="Woyke T."/>
            <person name="Bristow J."/>
            <person name="Eisen J.A."/>
            <person name="Markowitz V."/>
            <person name="Hugenholtz P."/>
            <person name="Kyrpides N.C."/>
            <person name="Klenk H.P."/>
        </authorList>
    </citation>
    <scope>NUCLEOTIDE SEQUENCE [LARGE SCALE GENOMIC DNA]</scope>
    <source>
        <strain evidence="8">ATCC BAA-1197 / DSM 17291 / Cas60314</strain>
    </source>
</reference>
<dbReference type="Pfam" id="PF01257">
    <property type="entry name" value="2Fe-2S_thioredx"/>
    <property type="match status" value="1"/>
</dbReference>
<dbReference type="PANTHER" id="PTHR43578">
    <property type="entry name" value="NADH-QUINONE OXIDOREDUCTASE SUBUNIT F"/>
    <property type="match status" value="1"/>
</dbReference>
<protein>
    <submittedName>
        <fullName evidence="7">NADH dehydrogenase (Quinone)</fullName>
        <ecNumber evidence="7">1.6.99.5</ecNumber>
    </submittedName>
</protein>
<dbReference type="STRING" id="580340.Tlie_1618"/>
<dbReference type="GO" id="GO:0010181">
    <property type="term" value="F:FMN binding"/>
    <property type="evidence" value="ECO:0007669"/>
    <property type="project" value="InterPro"/>
</dbReference>
<dbReference type="SUPFAM" id="SSF142984">
    <property type="entry name" value="Nqo1 middle domain-like"/>
    <property type="match status" value="1"/>
</dbReference>
<sequence length="597" mass="65614">MSMYRAHVLVCKGTGCTASGAPSVFSAFKEELAKRKLDSEIMLVETGCHGMCEMGPIVVIYPEGAFYCRVTAEDVPEIVEEHLYKGRIVERLLYTVPTDMTKVPHYKDIPFYSKQHRIVLKNCGYINPDHIEEYIARDGYQALAKALTQMTPEEVLEEVKRSGLRGRGGAGFPTGLKWEFARKAAGDKKYIICNADEGDPGAFMDRSVLEGDPHAVIEGMLLGAYAIGADEGYIYCRAEYPLAIKRLKNAIKQAEEYGLLGDNIMNTGFSFHLHIKEGAGAFVCGEETALMASIEGKRGMPRPRPPFPAQAGLWGKPTNINNVETWANVPQIILNGADWYSSIGTESSKGTKVFALTGKVKNTGLIEVPMGITIREIVFELGGGILGDKEFKAVQIGGPSGGCLTKDHLDLPVDYESLTGAGAIMGSGGLVVMDEDTCMVDVAKFFLEFTQRESCGKCVPCREGTKQMLLLLEKITNGEGTMEDLNTLEELAHMVRRMSLCGLGQTAPNPVLTTLKYFRHEYEAHIRDKKCPAKVCTALITYNIESEKCRRCGLCAKNCPVNCISGDRQTPYEIDQERCIKCGSCLEVCPFNAVYKD</sequence>
<dbReference type="NCBIfam" id="NF010120">
    <property type="entry name" value="PRK13596.1"/>
    <property type="match status" value="1"/>
</dbReference>
<evidence type="ECO:0000256" key="4">
    <source>
        <dbReference type="ARBA" id="ARBA00023004"/>
    </source>
</evidence>
<dbReference type="InterPro" id="IPR001949">
    <property type="entry name" value="NADH-UbQ_OxRdtase_51kDa_CS"/>
</dbReference>
<dbReference type="OrthoDB" id="9761899at2"/>
<dbReference type="Gene3D" id="6.10.250.1450">
    <property type="match status" value="1"/>
</dbReference>
<dbReference type="SUPFAM" id="SSF54862">
    <property type="entry name" value="4Fe-4S ferredoxins"/>
    <property type="match status" value="1"/>
</dbReference>
<accession>G7V7T6</accession>
<dbReference type="Pfam" id="PF10589">
    <property type="entry name" value="NADH_4Fe-4S"/>
    <property type="match status" value="1"/>
</dbReference>
<dbReference type="PANTHER" id="PTHR43578:SF3">
    <property type="entry name" value="NADH-QUINONE OXIDOREDUCTASE SUBUNIT F"/>
    <property type="match status" value="1"/>
</dbReference>
<dbReference type="GO" id="GO:0008137">
    <property type="term" value="F:NADH dehydrogenase (ubiquinone) activity"/>
    <property type="evidence" value="ECO:0007669"/>
    <property type="project" value="InterPro"/>
</dbReference>
<dbReference type="SUPFAM" id="SSF52833">
    <property type="entry name" value="Thioredoxin-like"/>
    <property type="match status" value="1"/>
</dbReference>
<proteinExistence type="inferred from homology"/>
<dbReference type="InterPro" id="IPR017900">
    <property type="entry name" value="4Fe4S_Fe_S_CS"/>
</dbReference>